<evidence type="ECO:0000256" key="1">
    <source>
        <dbReference type="SAM" id="SignalP"/>
    </source>
</evidence>
<dbReference type="InterPro" id="IPR015305">
    <property type="entry name" value="DUF1961"/>
</dbReference>
<feature type="signal peptide" evidence="1">
    <location>
        <begin position="1"/>
        <end position="35"/>
    </location>
</feature>
<dbReference type="Pfam" id="PF09224">
    <property type="entry name" value="DUF1961"/>
    <property type="match status" value="1"/>
</dbReference>
<comment type="caution">
    <text evidence="2">The sequence shown here is derived from an EMBL/GenBank/DDBJ whole genome shotgun (WGS) entry which is preliminary data.</text>
</comment>
<proteinExistence type="predicted"/>
<feature type="chain" id="PRO_5046662042" evidence="1">
    <location>
        <begin position="36"/>
        <end position="282"/>
    </location>
</feature>
<gene>
    <name evidence="2" type="ORF">L0668_12215</name>
</gene>
<reference evidence="2 3" key="1">
    <citation type="submission" date="2022-01" db="EMBL/GenBank/DDBJ databases">
        <title>Paraglaciecola sp. G1-23.</title>
        <authorList>
            <person name="Jin M.S."/>
            <person name="Han D.M."/>
            <person name="Kim H.M."/>
            <person name="Jeon C.O."/>
        </authorList>
    </citation>
    <scope>NUCLEOTIDE SEQUENCE [LARGE SCALE GENOMIC DNA]</scope>
    <source>
        <strain evidence="2 3">G1-23</strain>
    </source>
</reference>
<sequence>MNDFNQNNCKTKPFLKYIFGVVLVSFALMSCSGLSQDQVEAKSGSKPSKDGWKLKFSNDPNTPWQNNWFLDGRIGKVTNTSKGLKIEAGPEAKNDAHHLVLWTKQEFAGDIKIEYDFTKIDDEHKMVNILYIQATGIGDANQDILSWAEERQIPSMRSYFNRMKLLHISYAAYGQTNENPNEDYVRARAYPVHSELGFKGMEVPPSYYNTGLFKKDVVYKIEVEKTLDLLSFSVRPKDQDRSKTKVFTWAIPKRGQVDFGRVGLRHMYTRQAIYNNFKVYTR</sequence>
<keyword evidence="3" id="KW-1185">Reference proteome</keyword>
<dbReference type="Gene3D" id="2.60.120.200">
    <property type="match status" value="1"/>
</dbReference>
<name>A0ABS9D7M3_9ALTE</name>
<protein>
    <submittedName>
        <fullName evidence="2">DUF1961 family protein</fullName>
    </submittedName>
</protein>
<organism evidence="2 3">
    <name type="scientific">Paraglaciecola algarum</name>
    <dbReference type="NCBI Taxonomy" id="3050085"/>
    <lineage>
        <taxon>Bacteria</taxon>
        <taxon>Pseudomonadati</taxon>
        <taxon>Pseudomonadota</taxon>
        <taxon>Gammaproteobacteria</taxon>
        <taxon>Alteromonadales</taxon>
        <taxon>Alteromonadaceae</taxon>
        <taxon>Paraglaciecola</taxon>
    </lineage>
</organism>
<dbReference type="Proteomes" id="UP001521137">
    <property type="component" value="Unassembled WGS sequence"/>
</dbReference>
<evidence type="ECO:0000313" key="2">
    <source>
        <dbReference type="EMBL" id="MCF2948876.1"/>
    </source>
</evidence>
<dbReference type="EMBL" id="JAKGAS010000006">
    <property type="protein sequence ID" value="MCF2948876.1"/>
    <property type="molecule type" value="Genomic_DNA"/>
</dbReference>
<accession>A0ABS9D7M3</accession>
<keyword evidence="1" id="KW-0732">Signal</keyword>
<evidence type="ECO:0000313" key="3">
    <source>
        <dbReference type="Proteomes" id="UP001521137"/>
    </source>
</evidence>
<dbReference type="RefSeq" id="WP_235312916.1">
    <property type="nucleotide sequence ID" value="NZ_JAKGAS010000006.1"/>
</dbReference>